<gene>
    <name evidence="1" type="ORF">COMA1_50078</name>
</gene>
<dbReference type="AlphaFoldDB" id="A0A0S4LPC4"/>
<protein>
    <submittedName>
        <fullName evidence="1">Putative CRISPR-associated protein GSU0053/csb1</fullName>
    </submittedName>
</protein>
<evidence type="ECO:0000313" key="1">
    <source>
        <dbReference type="EMBL" id="CUS38392.1"/>
    </source>
</evidence>
<dbReference type="RefSeq" id="WP_090750768.1">
    <property type="nucleotide sequence ID" value="NZ_CZQA01000011.1"/>
</dbReference>
<evidence type="ECO:0000313" key="2">
    <source>
        <dbReference type="Proteomes" id="UP000199032"/>
    </source>
</evidence>
<dbReference type="Pfam" id="PF09617">
    <property type="entry name" value="Cas_GSU0053"/>
    <property type="match status" value="1"/>
</dbReference>
<dbReference type="InterPro" id="IPR013403">
    <property type="entry name" value="CRISPR-assoc_prot_Csb1/Cas7u"/>
</dbReference>
<dbReference type="OrthoDB" id="3464590at2"/>
<dbReference type="STRING" id="1742972.COMA1_50078"/>
<sequence>MASGLDFSKLQNAPRLLIEADLQPIQGTRFQPTGFPDLGAATYTLHDGTEMLLVESPQSMANRFESVCWDSTKGDLVEPLKGLPYVVSKLPGGQTTNSILEAHRLNSAYIVNSREFETIKVEVDYDSSKPFDRSKMIKALLKYDPTSLLHGIFWEKIGGVVRVARSLSASIEACNVTVVQNGGVKIDRVTPGKEGSAGDAAEGYKNIPYHKTDFAAERLTAFINLDLFQIRGFGVGENAERLLIVLALFKIEKFMSEGLRLRTACDLKVVRTRVISPETFTLPNIEILTKELSDLIKAVESEGRFAKPSITNVSFKG</sequence>
<dbReference type="EMBL" id="CZQA01000011">
    <property type="protein sequence ID" value="CUS38392.1"/>
    <property type="molecule type" value="Genomic_DNA"/>
</dbReference>
<organism evidence="1 2">
    <name type="scientific">Candidatus Nitrospira nitrosa</name>
    <dbReference type="NCBI Taxonomy" id="1742972"/>
    <lineage>
        <taxon>Bacteria</taxon>
        <taxon>Pseudomonadati</taxon>
        <taxon>Nitrospirota</taxon>
        <taxon>Nitrospiria</taxon>
        <taxon>Nitrospirales</taxon>
        <taxon>Nitrospiraceae</taxon>
        <taxon>Nitrospira</taxon>
    </lineage>
</organism>
<keyword evidence="2" id="KW-1185">Reference proteome</keyword>
<dbReference type="Proteomes" id="UP000199032">
    <property type="component" value="Unassembled WGS sequence"/>
</dbReference>
<proteinExistence type="predicted"/>
<accession>A0A0S4LPC4</accession>
<reference evidence="1 2" key="1">
    <citation type="submission" date="2015-10" db="EMBL/GenBank/DDBJ databases">
        <authorList>
            <person name="Gilbert D.G."/>
        </authorList>
    </citation>
    <scope>NUCLEOTIDE SEQUENCE [LARGE SCALE GENOMIC DNA]</scope>
    <source>
        <strain evidence="1">COMA1</strain>
    </source>
</reference>
<name>A0A0S4LPC4_9BACT</name>
<dbReference type="NCBIfam" id="TIGR02570">
    <property type="entry name" value="cas7_GSU0053"/>
    <property type="match status" value="1"/>
</dbReference>